<dbReference type="OrthoDB" id="3380206at2"/>
<keyword evidence="1" id="KW-1003">Cell membrane</keyword>
<evidence type="ECO:0000256" key="2">
    <source>
        <dbReference type="ARBA" id="ARBA00022692"/>
    </source>
</evidence>
<gene>
    <name evidence="8" type="ORF">FHX75_12523</name>
</gene>
<reference evidence="8 9" key="1">
    <citation type="submission" date="2019-06" db="EMBL/GenBank/DDBJ databases">
        <title>Sequencing the genomes of 1000 actinobacteria strains.</title>
        <authorList>
            <person name="Klenk H.-P."/>
        </authorList>
    </citation>
    <scope>NUCLEOTIDE SEQUENCE [LARGE SCALE GENOMIC DNA]</scope>
    <source>
        <strain evidence="8 9">DSM 102131</strain>
    </source>
</reference>
<proteinExistence type="predicted"/>
<dbReference type="EMBL" id="VIXA01000002">
    <property type="protein sequence ID" value="TWG22004.1"/>
    <property type="molecule type" value="Genomic_DNA"/>
</dbReference>
<feature type="domain" description="Lipopolysaccharide assembly protein A" evidence="7">
    <location>
        <begin position="60"/>
        <end position="111"/>
    </location>
</feature>
<dbReference type="GO" id="GO:0005886">
    <property type="term" value="C:plasma membrane"/>
    <property type="evidence" value="ECO:0007669"/>
    <property type="project" value="InterPro"/>
</dbReference>
<organism evidence="8 9">
    <name type="scientific">Micromonospora palomenae</name>
    <dbReference type="NCBI Taxonomy" id="1461247"/>
    <lineage>
        <taxon>Bacteria</taxon>
        <taxon>Bacillati</taxon>
        <taxon>Actinomycetota</taxon>
        <taxon>Actinomycetes</taxon>
        <taxon>Micromonosporales</taxon>
        <taxon>Micromonosporaceae</taxon>
        <taxon>Micromonospora</taxon>
    </lineage>
</organism>
<keyword evidence="2 6" id="KW-0812">Transmembrane</keyword>
<evidence type="ECO:0000259" key="7">
    <source>
        <dbReference type="Pfam" id="PF06305"/>
    </source>
</evidence>
<evidence type="ECO:0000256" key="5">
    <source>
        <dbReference type="SAM" id="MobiDB-lite"/>
    </source>
</evidence>
<comment type="caution">
    <text evidence="8">The sequence shown here is derived from an EMBL/GenBank/DDBJ whole genome shotgun (WGS) entry which is preliminary data.</text>
</comment>
<evidence type="ECO:0000256" key="4">
    <source>
        <dbReference type="ARBA" id="ARBA00023136"/>
    </source>
</evidence>
<evidence type="ECO:0000256" key="3">
    <source>
        <dbReference type="ARBA" id="ARBA00022989"/>
    </source>
</evidence>
<dbReference type="Pfam" id="PF06305">
    <property type="entry name" value="LapA_dom"/>
    <property type="match status" value="1"/>
</dbReference>
<sequence length="141" mass="14808">MTAPRNSHVRLPLPNGHDGPATTRLTPLRPAVKRSRIGDLWIVAVVFAIVLLLLLVFVLQNGQRAEVTFLGAHVALPLGVALLLAAVVGVLLVALPGTARIAQLRVRARRSATRSAGRPAPGPTAPSATGVARALRPHREG</sequence>
<dbReference type="RefSeq" id="WP_154939933.1">
    <property type="nucleotide sequence ID" value="NZ_VIXA01000002.1"/>
</dbReference>
<evidence type="ECO:0000256" key="1">
    <source>
        <dbReference type="ARBA" id="ARBA00022475"/>
    </source>
</evidence>
<feature type="region of interest" description="Disordered" evidence="5">
    <location>
        <begin position="112"/>
        <end position="141"/>
    </location>
</feature>
<keyword evidence="4 6" id="KW-0472">Membrane</keyword>
<name>A0A561WDR6_9ACTN</name>
<evidence type="ECO:0000256" key="6">
    <source>
        <dbReference type="SAM" id="Phobius"/>
    </source>
</evidence>
<dbReference type="Proteomes" id="UP000319927">
    <property type="component" value="Unassembled WGS sequence"/>
</dbReference>
<feature type="transmembrane region" description="Helical" evidence="6">
    <location>
        <begin position="71"/>
        <end position="95"/>
    </location>
</feature>
<dbReference type="InterPro" id="IPR010445">
    <property type="entry name" value="LapA_dom"/>
</dbReference>
<evidence type="ECO:0000313" key="8">
    <source>
        <dbReference type="EMBL" id="TWG22004.1"/>
    </source>
</evidence>
<accession>A0A561WDR6</accession>
<dbReference type="AlphaFoldDB" id="A0A561WDR6"/>
<protein>
    <submittedName>
        <fullName evidence="8">Putative integral membrane protein</fullName>
    </submittedName>
</protein>
<keyword evidence="3 6" id="KW-1133">Transmembrane helix</keyword>
<feature type="transmembrane region" description="Helical" evidence="6">
    <location>
        <begin position="40"/>
        <end position="59"/>
    </location>
</feature>
<feature type="compositionally biased region" description="Low complexity" evidence="5">
    <location>
        <begin position="113"/>
        <end position="129"/>
    </location>
</feature>
<evidence type="ECO:0000313" key="9">
    <source>
        <dbReference type="Proteomes" id="UP000319927"/>
    </source>
</evidence>
<feature type="region of interest" description="Disordered" evidence="5">
    <location>
        <begin position="1"/>
        <end position="24"/>
    </location>
</feature>
<keyword evidence="9" id="KW-1185">Reference proteome</keyword>